<gene>
    <name evidence="2" type="ORF">GCM10023220_53690</name>
</gene>
<dbReference type="EMBL" id="BAABIG010000058">
    <property type="protein sequence ID" value="GAA4815014.1"/>
    <property type="molecule type" value="Genomic_DNA"/>
</dbReference>
<organism evidence="2 3">
    <name type="scientific">Streptomyces ziwulingensis</name>
    <dbReference type="NCBI Taxonomy" id="1045501"/>
    <lineage>
        <taxon>Bacteria</taxon>
        <taxon>Bacillati</taxon>
        <taxon>Actinomycetota</taxon>
        <taxon>Actinomycetes</taxon>
        <taxon>Kitasatosporales</taxon>
        <taxon>Streptomycetaceae</taxon>
        <taxon>Streptomyces</taxon>
    </lineage>
</organism>
<accession>A0ABP9CPF0</accession>
<evidence type="ECO:0000313" key="2">
    <source>
        <dbReference type="EMBL" id="GAA4815014.1"/>
    </source>
</evidence>
<name>A0ABP9CPF0_9ACTN</name>
<feature type="region of interest" description="Disordered" evidence="1">
    <location>
        <begin position="1"/>
        <end position="76"/>
    </location>
</feature>
<feature type="compositionally biased region" description="Low complexity" evidence="1">
    <location>
        <begin position="34"/>
        <end position="64"/>
    </location>
</feature>
<dbReference type="Proteomes" id="UP001501265">
    <property type="component" value="Unassembled WGS sequence"/>
</dbReference>
<protein>
    <submittedName>
        <fullName evidence="2">Uncharacterized protein</fullName>
    </submittedName>
</protein>
<sequence length="123" mass="12767">MSSIAAIPAFTTGDSSPGAAEPWKTRTRTSAPPGGDVIDIVVDDGSGAGSAPAAGPDSNPAARRAAVRDAARTRLPARPARAPLDVLDVPLAPHPRRCSILWCEVNRMGSLTPPRSQQRRHGS</sequence>
<evidence type="ECO:0000256" key="1">
    <source>
        <dbReference type="SAM" id="MobiDB-lite"/>
    </source>
</evidence>
<reference evidence="3" key="1">
    <citation type="journal article" date="2019" name="Int. J. Syst. Evol. Microbiol.">
        <title>The Global Catalogue of Microorganisms (GCM) 10K type strain sequencing project: providing services to taxonomists for standard genome sequencing and annotation.</title>
        <authorList>
            <consortium name="The Broad Institute Genomics Platform"/>
            <consortium name="The Broad Institute Genome Sequencing Center for Infectious Disease"/>
            <person name="Wu L."/>
            <person name="Ma J."/>
        </authorList>
    </citation>
    <scope>NUCLEOTIDE SEQUENCE [LARGE SCALE GENOMIC DNA]</scope>
    <source>
        <strain evidence="3">JCM 18081</strain>
    </source>
</reference>
<evidence type="ECO:0000313" key="3">
    <source>
        <dbReference type="Proteomes" id="UP001501265"/>
    </source>
</evidence>
<keyword evidence="3" id="KW-1185">Reference proteome</keyword>
<comment type="caution">
    <text evidence="2">The sequence shown here is derived from an EMBL/GenBank/DDBJ whole genome shotgun (WGS) entry which is preliminary data.</text>
</comment>
<proteinExistence type="predicted"/>